<feature type="coiled-coil region" evidence="2">
    <location>
        <begin position="404"/>
        <end position="464"/>
    </location>
</feature>
<dbReference type="InterPro" id="IPR012337">
    <property type="entry name" value="RNaseH-like_sf"/>
</dbReference>
<dbReference type="InterPro" id="IPR036875">
    <property type="entry name" value="Znf_CCHC_sf"/>
</dbReference>
<dbReference type="SUPFAM" id="SSF53098">
    <property type="entry name" value="Ribonuclease H-like"/>
    <property type="match status" value="1"/>
</dbReference>
<dbReference type="PANTHER" id="PTHR42648">
    <property type="entry name" value="TRANSPOSASE, PUTATIVE-RELATED"/>
    <property type="match status" value="1"/>
</dbReference>
<evidence type="ECO:0000256" key="3">
    <source>
        <dbReference type="SAM" id="MobiDB-lite"/>
    </source>
</evidence>
<reference evidence="5" key="2">
    <citation type="submission" date="2022-01" db="EMBL/GenBank/DDBJ databases">
        <authorList>
            <person name="Yamashiro T."/>
            <person name="Shiraishi A."/>
            <person name="Satake H."/>
            <person name="Nakayama K."/>
        </authorList>
    </citation>
    <scope>NUCLEOTIDE SEQUENCE</scope>
</reference>
<dbReference type="PANTHER" id="PTHR42648:SF21">
    <property type="entry name" value="CYSTEINE-RICH RLK (RECEPTOR-LIKE PROTEIN KINASE) 8"/>
    <property type="match status" value="1"/>
</dbReference>
<evidence type="ECO:0000313" key="5">
    <source>
        <dbReference type="EMBL" id="GJT99566.1"/>
    </source>
</evidence>
<dbReference type="Gene3D" id="3.30.420.10">
    <property type="entry name" value="Ribonuclease H-like superfamily/Ribonuclease H"/>
    <property type="match status" value="1"/>
</dbReference>
<dbReference type="Proteomes" id="UP001151760">
    <property type="component" value="Unassembled WGS sequence"/>
</dbReference>
<accession>A0ABQ5IJM7</accession>
<dbReference type="EMBL" id="BQNB010020783">
    <property type="protein sequence ID" value="GJT99566.1"/>
    <property type="molecule type" value="Genomic_DNA"/>
</dbReference>
<dbReference type="Pfam" id="PF13976">
    <property type="entry name" value="gag_pre-integrs"/>
    <property type="match status" value="1"/>
</dbReference>
<keyword evidence="1" id="KW-0645">Protease</keyword>
<evidence type="ECO:0000256" key="2">
    <source>
        <dbReference type="SAM" id="Coils"/>
    </source>
</evidence>
<dbReference type="Pfam" id="PF14223">
    <property type="entry name" value="Retrotran_gag_2"/>
    <property type="match status" value="1"/>
</dbReference>
<feature type="domain" description="Integrase catalytic" evidence="4">
    <location>
        <begin position="730"/>
        <end position="928"/>
    </location>
</feature>
<dbReference type="InterPro" id="IPR025724">
    <property type="entry name" value="GAG-pre-integrase_dom"/>
</dbReference>
<gene>
    <name evidence="5" type="ORF">Tco_1109905</name>
</gene>
<dbReference type="SUPFAM" id="SSF57756">
    <property type="entry name" value="Retrovirus zinc finger-like domains"/>
    <property type="match status" value="1"/>
</dbReference>
<dbReference type="PROSITE" id="PS50994">
    <property type="entry name" value="INTEGRASE"/>
    <property type="match status" value="1"/>
</dbReference>
<evidence type="ECO:0000259" key="4">
    <source>
        <dbReference type="PROSITE" id="PS50994"/>
    </source>
</evidence>
<evidence type="ECO:0000313" key="6">
    <source>
        <dbReference type="Proteomes" id="UP001151760"/>
    </source>
</evidence>
<evidence type="ECO:0000256" key="1">
    <source>
        <dbReference type="ARBA" id="ARBA00022670"/>
    </source>
</evidence>
<dbReference type="InterPro" id="IPR001584">
    <property type="entry name" value="Integrase_cat-core"/>
</dbReference>
<sequence>MRTREYSWKPCQGGSLNLPDHRELVDILKSRVEYSGSGVGTKRFETYVKSKVLDLWHVIINGDFQPIIQNPETKLDEVVPFEKQTDDLKRRLAKNNEAKMVIYNALPRKEYERIFMCNTAKEIWKTLLITHQGNSQVKDNKIDLLVQQYEQFVISEDESIDSAFARFNTIITSLKALDEGYSSKNYVRKFLRALHPKWRAKVTAIEESKDLTSLSLDELIGNLKVHEMIIKKDSEIVKAKVERKSLALKAKKESSDEECSTSGSEDEEYAMAVRDFKKFFKRRGRFMRHPRNDKKTFQKSRDDKNGKSKRKCFRCEDLNHLIGECPKPPRDKNQRAFVGGSWSDSGEEDDEKIQDETCLIAQAPNEVCSESSYFSDKNSSIDDLALDNEYDKLCKMSLKIINKNKKLKAIRNSLENELKDLKDKLSTLEKNKGVDIDCAKCHTLKIENEKLKEESTRLNKFEKSTHCLNEMLNNQKPSGDKLGLGFNSFEASSSGTKEIKFIKAQKKTSSDGGLINMGGPLNVQAGPKINMGPPPTTPGYEKIDLEPDKWIKDSGCSKHMMGNQKFFSTYKAYNGGNIIFGSNLRGNIIYKGTISNDSLKIDNVEHVDNLGFNLLSIGQICDNKCKVTFSEHNSEITKDGKVIGRGIRKKGLYVMKLGNKPKDKICLATIDENSTLWHRRLGHANMRLIQSLASKELVRNLPKLKFDQHFCDACKIGKQAHVSHKAKNIVSTTRCLELLHMDIFGPSAVRSYEENRYTLVIVDDYSRYTWTRFLKDKTEAFDQFEIFSKKIQNQLGCTIVSIRTDHGREFDNEVQFGEFCNANGITHNFSAPRTPQSNGVVERKNRTLQEMSRTMKIEESLNVTFNEIPLPSKTSPLVDDDLDEDEAIREIKKKNLENAVEDETLKIDEIVNIKESWNHPLENRLDELAYGIPSDGPYQTNPLFIKDIISSIRIDREGQVRHIRHEEEIDVHDYQILTREIIPTLKPLKEIIQENIFCLGERKPRRDCGMRRGHHSTSSSSAFDQPSSSHLNDDDDDGNDEGTSHASTPSLFVMSIP</sequence>
<dbReference type="InterPro" id="IPR036397">
    <property type="entry name" value="RNaseH_sf"/>
</dbReference>
<keyword evidence="1" id="KW-0378">Hydrolase</keyword>
<comment type="caution">
    <text evidence="5">The sequence shown here is derived from an EMBL/GenBank/DDBJ whole genome shotgun (WGS) entry which is preliminary data.</text>
</comment>
<reference evidence="5" key="1">
    <citation type="journal article" date="2022" name="Int. J. Mol. Sci.">
        <title>Draft Genome of Tanacetum Coccineum: Genomic Comparison of Closely Related Tanacetum-Family Plants.</title>
        <authorList>
            <person name="Yamashiro T."/>
            <person name="Shiraishi A."/>
            <person name="Nakayama K."/>
            <person name="Satake H."/>
        </authorList>
    </citation>
    <scope>NUCLEOTIDE SEQUENCE</scope>
</reference>
<feature type="compositionally biased region" description="Low complexity" evidence="3">
    <location>
        <begin position="1016"/>
        <end position="1029"/>
    </location>
</feature>
<protein>
    <submittedName>
        <fullName evidence="5">Retrovirus-related pol polyprotein from transposon TNT 1-94</fullName>
    </submittedName>
</protein>
<dbReference type="Pfam" id="PF22936">
    <property type="entry name" value="Pol_BBD"/>
    <property type="match status" value="1"/>
</dbReference>
<organism evidence="5 6">
    <name type="scientific">Tanacetum coccineum</name>
    <dbReference type="NCBI Taxonomy" id="301880"/>
    <lineage>
        <taxon>Eukaryota</taxon>
        <taxon>Viridiplantae</taxon>
        <taxon>Streptophyta</taxon>
        <taxon>Embryophyta</taxon>
        <taxon>Tracheophyta</taxon>
        <taxon>Spermatophyta</taxon>
        <taxon>Magnoliopsida</taxon>
        <taxon>eudicotyledons</taxon>
        <taxon>Gunneridae</taxon>
        <taxon>Pentapetalae</taxon>
        <taxon>asterids</taxon>
        <taxon>campanulids</taxon>
        <taxon>Asterales</taxon>
        <taxon>Asteraceae</taxon>
        <taxon>Asteroideae</taxon>
        <taxon>Anthemideae</taxon>
        <taxon>Anthemidinae</taxon>
        <taxon>Tanacetum</taxon>
    </lineage>
</organism>
<keyword evidence="2" id="KW-0175">Coiled coil</keyword>
<proteinExistence type="predicted"/>
<dbReference type="InterPro" id="IPR054722">
    <property type="entry name" value="PolX-like_BBD"/>
</dbReference>
<feature type="region of interest" description="Disordered" evidence="3">
    <location>
        <begin position="1007"/>
        <end position="1057"/>
    </location>
</feature>
<keyword evidence="6" id="KW-1185">Reference proteome</keyword>
<dbReference type="InterPro" id="IPR039537">
    <property type="entry name" value="Retrotran_Ty1/copia-like"/>
</dbReference>
<dbReference type="Pfam" id="PF00665">
    <property type="entry name" value="rve"/>
    <property type="match status" value="1"/>
</dbReference>
<name>A0ABQ5IJM7_9ASTR</name>